<evidence type="ECO:0000256" key="5">
    <source>
        <dbReference type="ARBA" id="ARBA00023065"/>
    </source>
</evidence>
<dbReference type="AlphaFoldDB" id="E6XLW6"/>
<comment type="catalytic activity">
    <reaction evidence="8">
        <text>a ubiquinone + n Na(+)(in) + NADH + H(+) = a ubiquinol + n Na(+)(out) + NAD(+)</text>
        <dbReference type="Rhea" id="RHEA:47748"/>
        <dbReference type="Rhea" id="RHEA-COMP:9565"/>
        <dbReference type="Rhea" id="RHEA-COMP:9566"/>
        <dbReference type="ChEBI" id="CHEBI:15378"/>
        <dbReference type="ChEBI" id="CHEBI:16389"/>
        <dbReference type="ChEBI" id="CHEBI:17976"/>
        <dbReference type="ChEBI" id="CHEBI:29101"/>
        <dbReference type="ChEBI" id="CHEBI:57540"/>
        <dbReference type="ChEBI" id="CHEBI:57945"/>
        <dbReference type="EC" id="7.2.1.1"/>
    </reaction>
</comment>
<evidence type="ECO:0000256" key="8">
    <source>
        <dbReference type="HAMAP-Rule" id="MF_00425"/>
    </source>
</evidence>
<evidence type="ECO:0000259" key="9">
    <source>
        <dbReference type="Pfam" id="PF05896"/>
    </source>
</evidence>
<keyword evidence="3 8" id="KW-0520">NAD</keyword>
<dbReference type="Pfam" id="PF24836">
    <property type="entry name" value="NQRA_2nd"/>
    <property type="match status" value="1"/>
</dbReference>
<evidence type="ECO:0000313" key="13">
    <source>
        <dbReference type="Proteomes" id="UP000008209"/>
    </source>
</evidence>
<evidence type="ECO:0000313" key="12">
    <source>
        <dbReference type="EMBL" id="ADV53412.1"/>
    </source>
</evidence>
<dbReference type="GO" id="GO:0006814">
    <property type="term" value="P:sodium ion transport"/>
    <property type="evidence" value="ECO:0007669"/>
    <property type="project" value="UniProtKB-UniRule"/>
</dbReference>
<evidence type="ECO:0000256" key="6">
    <source>
        <dbReference type="ARBA" id="ARBA00023075"/>
    </source>
</evidence>
<keyword evidence="1 8" id="KW-0813">Transport</keyword>
<dbReference type="NCBIfam" id="NF003762">
    <property type="entry name" value="PRK05352.1-5"/>
    <property type="match status" value="1"/>
</dbReference>
<dbReference type="PATRIC" id="fig|399804.5.peg.953"/>
<dbReference type="Proteomes" id="UP000008209">
    <property type="component" value="Chromosome"/>
</dbReference>
<evidence type="ECO:0000256" key="1">
    <source>
        <dbReference type="ARBA" id="ARBA00022448"/>
    </source>
</evidence>
<evidence type="ECO:0000256" key="7">
    <source>
        <dbReference type="ARBA" id="ARBA00023201"/>
    </source>
</evidence>
<dbReference type="KEGG" id="shp:Sput200_0937"/>
<dbReference type="EC" id="7.2.1.1" evidence="8"/>
<proteinExistence type="inferred from homology"/>
<dbReference type="InterPro" id="IPR008703">
    <property type="entry name" value="NqrA"/>
</dbReference>
<comment type="function">
    <text evidence="8">NQR complex catalyzes the reduction of ubiquinone-1 to ubiquinol by two successive reactions, coupled with the transport of Na(+) ions from the cytoplasm to the periplasm. NqrA to NqrE are probably involved in the second step, the conversion of ubisemiquinone to ubiquinol.</text>
</comment>
<name>E6XLW6_SHEP2</name>
<dbReference type="GO" id="GO:0016655">
    <property type="term" value="F:oxidoreductase activity, acting on NAD(P)H, quinone or similar compound as acceptor"/>
    <property type="evidence" value="ECO:0007669"/>
    <property type="project" value="UniProtKB-UniRule"/>
</dbReference>
<dbReference type="PANTHER" id="PTHR37839:SF1">
    <property type="entry name" value="NA(+)-TRANSLOCATING NADH-QUINONE REDUCTASE SUBUNIT A"/>
    <property type="match status" value="1"/>
</dbReference>
<dbReference type="Pfam" id="PF05896">
    <property type="entry name" value="NQRA_N"/>
    <property type="match status" value="1"/>
</dbReference>
<dbReference type="InterPro" id="IPR056148">
    <property type="entry name" value="NQRA_2nd"/>
</dbReference>
<keyword evidence="6 8" id="KW-0830">Ubiquinone</keyword>
<organism evidence="12 13">
    <name type="scientific">Shewanella putrefaciens (strain 200)</name>
    <dbReference type="NCBI Taxonomy" id="399804"/>
    <lineage>
        <taxon>Bacteria</taxon>
        <taxon>Pseudomonadati</taxon>
        <taxon>Pseudomonadota</taxon>
        <taxon>Gammaproteobacteria</taxon>
        <taxon>Alteromonadales</taxon>
        <taxon>Shewanellaceae</taxon>
        <taxon>Shewanella</taxon>
    </lineage>
</organism>
<keyword evidence="4 8" id="KW-0915">Sodium</keyword>
<keyword evidence="2 8" id="KW-1278">Translocase</keyword>
<dbReference type="NCBIfam" id="TIGR01936">
    <property type="entry name" value="nqrA"/>
    <property type="match status" value="1"/>
</dbReference>
<accession>E6XLW6</accession>
<evidence type="ECO:0000256" key="4">
    <source>
        <dbReference type="ARBA" id="ARBA00023053"/>
    </source>
</evidence>
<comment type="similarity">
    <text evidence="8">Belongs to the NqrA family.</text>
</comment>
<dbReference type="HAMAP" id="MF_00425">
    <property type="entry name" value="NqrA"/>
    <property type="match status" value="1"/>
</dbReference>
<keyword evidence="7 8" id="KW-0739">Sodium transport</keyword>
<dbReference type="HOGENOM" id="CLU_046656_0_0_6"/>
<dbReference type="EMBL" id="CP002457">
    <property type="protein sequence ID" value="ADV53412.1"/>
    <property type="molecule type" value="Genomic_DNA"/>
</dbReference>
<evidence type="ECO:0000259" key="11">
    <source>
        <dbReference type="Pfam" id="PF24836"/>
    </source>
</evidence>
<evidence type="ECO:0000256" key="2">
    <source>
        <dbReference type="ARBA" id="ARBA00022967"/>
    </source>
</evidence>
<evidence type="ECO:0000259" key="10">
    <source>
        <dbReference type="Pfam" id="PF11973"/>
    </source>
</evidence>
<gene>
    <name evidence="8" type="primary">nqrA</name>
    <name evidence="12" type="ordered locus">Sput200_0937</name>
</gene>
<dbReference type="PANTHER" id="PTHR37839">
    <property type="entry name" value="NA(+)-TRANSLOCATING NADH-QUINONE REDUCTASE SUBUNIT A"/>
    <property type="match status" value="1"/>
</dbReference>
<comment type="subunit">
    <text evidence="8">Composed of six subunits; NqrA, NqrB, NqrC, NqrD, NqrE and NqrF.</text>
</comment>
<feature type="domain" description="Na(+)-translocating NADH-quinone reductase subunit A C-terminal" evidence="10">
    <location>
        <begin position="270"/>
        <end position="318"/>
    </location>
</feature>
<keyword evidence="5 8" id="KW-0406">Ion transport</keyword>
<feature type="domain" description="NqrA N-terminal barrel-sandwich hybrid" evidence="9">
    <location>
        <begin position="13"/>
        <end position="106"/>
    </location>
</feature>
<dbReference type="Pfam" id="PF11973">
    <property type="entry name" value="NQRA_SLBB"/>
    <property type="match status" value="1"/>
</dbReference>
<dbReference type="InterPro" id="IPR022615">
    <property type="entry name" value="NqrA_C_domain"/>
</dbReference>
<protein>
    <recommendedName>
        <fullName evidence="8">Na(+)-translocating NADH-quinone reductase subunit A</fullName>
        <shortName evidence="8">Na(+)-NQR subunit A</shortName>
        <shortName evidence="8">Na(+)-translocating NQR subunit A</shortName>
        <ecNumber evidence="8">7.2.1.1</ecNumber>
    </recommendedName>
    <alternativeName>
        <fullName evidence="8">NQR complex subunit A</fullName>
    </alternativeName>
    <alternativeName>
        <fullName evidence="8">NQR-1 subunit A</fullName>
    </alternativeName>
</protein>
<evidence type="ECO:0000256" key="3">
    <source>
        <dbReference type="ARBA" id="ARBA00023027"/>
    </source>
</evidence>
<feature type="domain" description="NqrA second alpha/beta" evidence="11">
    <location>
        <begin position="125"/>
        <end position="265"/>
    </location>
</feature>
<sequence>MSFLQNVVLVDMITIKKGLELPIAGGPEQVIHNGPAIKHVATLGEEYIGLRPTMKIKVGDKVQKGQVLFEDKKNLGVKYTALASGTILDINRGAQRVLQSVVIQVEGNDSVSFAKYDATALDTLDSQLVRDNLIESGLWTALRTRPFSKVPAVDSSAAGIFVTAIDTQPLAADPVVVIREHKEDFANGLKILARLTEGKVYLCKAPGADIPAANAQVEEFAGVHPAGLVGTHIHFLLPASAKRTVWHIGYQDVIAIGQLFTTGELNTERVVAIAGPKAAKPRLVRTVLGASMAELTAGETLAGNVRLISGSVLNGRTAVGPQGYLGRYHVQVSLLEEGTEKEFLGWVLPGSNKFSITRAFLGHLTPSRLFSMTTSTGGSDRAMVPIGNYERVMPLDILPTMLLRDLVSGDFDGAATLGALELDEEDLALCTFVCPGKYDYGSYLRDCLDTIEREG</sequence>
<dbReference type="NCBIfam" id="NF003759">
    <property type="entry name" value="PRK05352.1-2"/>
    <property type="match status" value="1"/>
</dbReference>
<reference evidence="12 13" key="1">
    <citation type="submission" date="2011-01" db="EMBL/GenBank/DDBJ databases">
        <title>Complete sequence of Shewanella putrefaciens 200.</title>
        <authorList>
            <consortium name="US DOE Joint Genome Institute"/>
            <person name="Lucas S."/>
            <person name="Copeland A."/>
            <person name="Lapidus A."/>
            <person name="Cheng J.-F."/>
            <person name="Bruce D."/>
            <person name="Goodwin L."/>
            <person name="Pitluck S."/>
            <person name="Munk A.C."/>
            <person name="Detter J.C."/>
            <person name="Han C."/>
            <person name="Tapia R."/>
            <person name="Land M."/>
            <person name="Hauser L."/>
            <person name="Chang Y.-J."/>
            <person name="Jeffries C."/>
            <person name="Kyrpides N."/>
            <person name="Ivanova N."/>
            <person name="Mikhailova N."/>
            <person name="Kolker E."/>
            <person name="Lawrence C."/>
            <person name="McCue L.A."/>
            <person name="DiChristina T."/>
            <person name="Nealson K."/>
            <person name="Fredrickson J.K."/>
            <person name="Woyke T."/>
        </authorList>
    </citation>
    <scope>NUCLEOTIDE SEQUENCE [LARGE SCALE GENOMIC DNA]</scope>
    <source>
        <strain evidence="12 13">200</strain>
    </source>
</reference>
<dbReference type="InterPro" id="IPR056147">
    <property type="entry name" value="NQRA_N"/>
</dbReference>